<evidence type="ECO:0000259" key="2">
    <source>
        <dbReference type="PROSITE" id="PS51186"/>
    </source>
</evidence>
<dbReference type="GO" id="GO:0005739">
    <property type="term" value="C:mitochondrion"/>
    <property type="evidence" value="ECO:0007669"/>
    <property type="project" value="InterPro"/>
</dbReference>
<dbReference type="InterPro" id="IPR000182">
    <property type="entry name" value="GNAT_dom"/>
</dbReference>
<dbReference type="CDD" id="cd04301">
    <property type="entry name" value="NAT_SF"/>
    <property type="match status" value="1"/>
</dbReference>
<name>A0A0B6ZAY4_9EUPU</name>
<reference evidence="3" key="1">
    <citation type="submission" date="2014-12" db="EMBL/GenBank/DDBJ databases">
        <title>Insight into the proteome of Arion vulgaris.</title>
        <authorList>
            <person name="Aradska J."/>
            <person name="Bulat T."/>
            <person name="Smidak R."/>
            <person name="Sarate P."/>
            <person name="Gangsoo J."/>
            <person name="Sialana F."/>
            <person name="Bilban M."/>
            <person name="Lubec G."/>
        </authorList>
    </citation>
    <scope>NUCLEOTIDE SEQUENCE</scope>
    <source>
        <tissue evidence="3">Skin</tissue>
    </source>
</reference>
<dbReference type="InterPro" id="IPR013653">
    <property type="entry name" value="GCN5-like_dom"/>
</dbReference>
<comment type="similarity">
    <text evidence="1">Belongs to the glycine N-acyltransferase family.</text>
</comment>
<proteinExistence type="inferred from homology"/>
<keyword evidence="1" id="KW-0808">Transferase</keyword>
<protein>
    <recommendedName>
        <fullName evidence="1">Glycine N-acyltransferase-like protein</fullName>
        <ecNumber evidence="1">2.3.1.-</ecNumber>
    </recommendedName>
</protein>
<evidence type="ECO:0000313" key="3">
    <source>
        <dbReference type="EMBL" id="CEK65648.1"/>
    </source>
</evidence>
<dbReference type="InterPro" id="IPR016181">
    <property type="entry name" value="Acyl_CoA_acyltransferase"/>
</dbReference>
<dbReference type="Gene3D" id="3.40.630.30">
    <property type="match status" value="1"/>
</dbReference>
<sequence>MNSMDTTCTTDSINLVQTSGEDLLPLQVWLTNHLPYSWKMSCMLRECLEGRWIGQTWWVLRTKDTILAVGEGLPDETSEIIDYMTKPRSTCFYSPDPVHAEMLLTWPGFIDWSQPCIFEMLSIDNANIVDKICRINGSIDPFPRKLHCTFVVADPGDVELRPVPAGLHLRSLDPVNDPYIVMSTWKHSRKYADDFVRALVKCFPSVGLFDKDDNCVGYELGLQDETVGLLYVMPEARGQGLAKVIISQLAHKYFEIGLPTSAVVISGNEASLKLHQNLGFKVVCELEFVLHVPHDKFNGEFYGF</sequence>
<dbReference type="GO" id="GO:0047961">
    <property type="term" value="F:glycine N-acyltransferase activity"/>
    <property type="evidence" value="ECO:0007669"/>
    <property type="project" value="InterPro"/>
</dbReference>
<dbReference type="EC" id="2.3.1.-" evidence="1"/>
<dbReference type="PROSITE" id="PS51186">
    <property type="entry name" value="GNAT"/>
    <property type="match status" value="1"/>
</dbReference>
<dbReference type="InterPro" id="IPR010313">
    <property type="entry name" value="Glycine_N-acyltransferase"/>
</dbReference>
<dbReference type="AlphaFoldDB" id="A0A0B6ZAY4"/>
<dbReference type="EMBL" id="HACG01018783">
    <property type="protein sequence ID" value="CEK65648.1"/>
    <property type="molecule type" value="Transcribed_RNA"/>
</dbReference>
<keyword evidence="1" id="KW-0012">Acyltransferase</keyword>
<dbReference type="PANTHER" id="PTHR15298">
    <property type="entry name" value="L-COA N-ACYLTRANSFERASE-RELATED"/>
    <property type="match status" value="1"/>
</dbReference>
<accession>A0A0B6ZAY4</accession>
<feature type="domain" description="N-acetyltransferase" evidence="2">
    <location>
        <begin position="167"/>
        <end position="299"/>
    </location>
</feature>
<organism evidence="3">
    <name type="scientific">Arion vulgaris</name>
    <dbReference type="NCBI Taxonomy" id="1028688"/>
    <lineage>
        <taxon>Eukaryota</taxon>
        <taxon>Metazoa</taxon>
        <taxon>Spiralia</taxon>
        <taxon>Lophotrochozoa</taxon>
        <taxon>Mollusca</taxon>
        <taxon>Gastropoda</taxon>
        <taxon>Heterobranchia</taxon>
        <taxon>Euthyneura</taxon>
        <taxon>Panpulmonata</taxon>
        <taxon>Eupulmonata</taxon>
        <taxon>Stylommatophora</taxon>
        <taxon>Helicina</taxon>
        <taxon>Arionoidea</taxon>
        <taxon>Arionidae</taxon>
        <taxon>Arion</taxon>
    </lineage>
</organism>
<dbReference type="Pfam" id="PF08445">
    <property type="entry name" value="FR47"/>
    <property type="match status" value="1"/>
</dbReference>
<dbReference type="SUPFAM" id="SSF55729">
    <property type="entry name" value="Acyl-CoA N-acyltransferases (Nat)"/>
    <property type="match status" value="1"/>
</dbReference>
<dbReference type="PANTHER" id="PTHR15298:SF1">
    <property type="entry name" value="GLYCINE N-ACYLTRANSFERASE-LIKE PROTEIN"/>
    <property type="match status" value="1"/>
</dbReference>
<evidence type="ECO:0000256" key="1">
    <source>
        <dbReference type="RuleBase" id="RU368002"/>
    </source>
</evidence>
<gene>
    <name evidence="3" type="primary">ORF55741</name>
</gene>